<dbReference type="GO" id="GO:0030976">
    <property type="term" value="F:thiamine pyrophosphate binding"/>
    <property type="evidence" value="ECO:0007669"/>
    <property type="project" value="InterPro"/>
</dbReference>
<comment type="function">
    <text evidence="1 16">Catalyzes the ferredoxin-dependent oxidative decarboxylation of arylpyruvates.</text>
</comment>
<comment type="subunit">
    <text evidence="4">Heterodimer composed of an alpha and a beta subunit.</text>
</comment>
<feature type="binding site" evidence="17">
    <location>
        <position position="578"/>
    </location>
    <ligand>
        <name>[4Fe-4S] cluster</name>
        <dbReference type="ChEBI" id="CHEBI:49883"/>
        <label>2</label>
    </ligand>
</feature>
<dbReference type="Pfam" id="PF00037">
    <property type="entry name" value="Fer4"/>
    <property type="match status" value="1"/>
</dbReference>
<dbReference type="SUPFAM" id="SSF54862">
    <property type="entry name" value="4Fe-4S ferredoxins"/>
    <property type="match status" value="1"/>
</dbReference>
<feature type="domain" description="4Fe-4S ferredoxin-type" evidence="18">
    <location>
        <begin position="536"/>
        <end position="565"/>
    </location>
</feature>
<keyword evidence="6 16" id="KW-0813">Transport</keyword>
<dbReference type="PANTHER" id="PTHR43710:SF7">
    <property type="entry name" value="INDOLEPYRUVATE OXIDOREDUCTASE SUBUNIT IORA"/>
    <property type="match status" value="1"/>
</dbReference>
<comment type="function">
    <text evidence="2">Catalyzes the coenzyme A-dependent oxidative decarboxylation of different 2-oxoacids such as 2-oxoglutarate, pyruvate and 2-oxobutyrate to form their CoA derivatives.</text>
</comment>
<evidence type="ECO:0000256" key="12">
    <source>
        <dbReference type="ARBA" id="ARBA00023014"/>
    </source>
</evidence>
<dbReference type="InterPro" id="IPR029061">
    <property type="entry name" value="THDP-binding"/>
</dbReference>
<organism evidence="19 20">
    <name type="scientific">Candidatus Acidianus copahuensis</name>
    <dbReference type="NCBI Taxonomy" id="1160895"/>
    <lineage>
        <taxon>Archaea</taxon>
        <taxon>Thermoproteota</taxon>
        <taxon>Thermoprotei</taxon>
        <taxon>Sulfolobales</taxon>
        <taxon>Sulfolobaceae</taxon>
        <taxon>Acidianus</taxon>
    </lineage>
</organism>
<evidence type="ECO:0000256" key="13">
    <source>
        <dbReference type="ARBA" id="ARBA00030514"/>
    </source>
</evidence>
<dbReference type="Pfam" id="PF01855">
    <property type="entry name" value="POR_N"/>
    <property type="match status" value="1"/>
</dbReference>
<comment type="catalytic activity">
    <reaction evidence="15">
        <text>a 2-oxocarboxylate + 2 oxidized [2Fe-2S]-[ferredoxin] + CoA = an acyl-CoA + 2 reduced [2Fe-2S]-[ferredoxin] + CO2 + H(+)</text>
        <dbReference type="Rhea" id="RHEA:42316"/>
        <dbReference type="Rhea" id="RHEA-COMP:10000"/>
        <dbReference type="Rhea" id="RHEA-COMP:10001"/>
        <dbReference type="ChEBI" id="CHEBI:15378"/>
        <dbReference type="ChEBI" id="CHEBI:16526"/>
        <dbReference type="ChEBI" id="CHEBI:33737"/>
        <dbReference type="ChEBI" id="CHEBI:33738"/>
        <dbReference type="ChEBI" id="CHEBI:35179"/>
        <dbReference type="ChEBI" id="CHEBI:57287"/>
        <dbReference type="ChEBI" id="CHEBI:58342"/>
        <dbReference type="EC" id="1.2.7.11"/>
    </reaction>
</comment>
<dbReference type="GO" id="GO:0043805">
    <property type="term" value="F:indolepyruvate ferredoxin oxidoreductase activity"/>
    <property type="evidence" value="ECO:0007669"/>
    <property type="project" value="UniProtKB-UniRule"/>
</dbReference>
<comment type="catalytic activity">
    <reaction evidence="14 16">
        <text>indole-3-pyruvate + 2 oxidized [2Fe-2S]-[ferredoxin] + CoA = (indol-3-yl)acetyl-CoA + 2 reduced [2Fe-2S]-[ferredoxin] + CO2 + H(+)</text>
        <dbReference type="Rhea" id="RHEA:12645"/>
        <dbReference type="Rhea" id="RHEA-COMP:10000"/>
        <dbReference type="Rhea" id="RHEA-COMP:10001"/>
        <dbReference type="ChEBI" id="CHEBI:15378"/>
        <dbReference type="ChEBI" id="CHEBI:16526"/>
        <dbReference type="ChEBI" id="CHEBI:17640"/>
        <dbReference type="ChEBI" id="CHEBI:33737"/>
        <dbReference type="ChEBI" id="CHEBI:33738"/>
        <dbReference type="ChEBI" id="CHEBI:57271"/>
        <dbReference type="ChEBI" id="CHEBI:57287"/>
        <dbReference type="EC" id="1.2.7.8"/>
    </reaction>
</comment>
<feature type="binding site" evidence="17">
    <location>
        <position position="545"/>
    </location>
    <ligand>
        <name>[4Fe-4S] cluster</name>
        <dbReference type="ChEBI" id="CHEBI:49883"/>
        <label>1</label>
    </ligand>
</feature>
<evidence type="ECO:0000256" key="8">
    <source>
        <dbReference type="ARBA" id="ARBA00022723"/>
    </source>
</evidence>
<proteinExistence type="predicted"/>
<dbReference type="GO" id="GO:0018491">
    <property type="term" value="F:2-oxobutyrate synthase activity"/>
    <property type="evidence" value="ECO:0007669"/>
    <property type="project" value="UniProtKB-ARBA"/>
</dbReference>
<reference evidence="19 20" key="1">
    <citation type="submission" date="2014-03" db="EMBL/GenBank/DDBJ databases">
        <title>Draft genome sequence of the novel thermoacidophilic archaea Acidianus copahuensis ALE1 strain, isolated from Copahue volcanic area in Neuquen Argentina.</title>
        <authorList>
            <person name="Urbieta M.S."/>
            <person name="Rascovan N."/>
            <person name="Castro C."/>
            <person name="Revale S."/>
            <person name="Giaveno M.A."/>
            <person name="Vazquez M.P."/>
            <person name="Donati E.R."/>
        </authorList>
    </citation>
    <scope>NUCLEOTIDE SEQUENCE [LARGE SCALE GENOMIC DNA]</scope>
    <source>
        <strain evidence="19 20">ALE1</strain>
    </source>
</reference>
<keyword evidence="12 16" id="KW-0411">Iron-sulfur</keyword>
<dbReference type="SUPFAM" id="SSF52922">
    <property type="entry name" value="TK C-terminal domain-like"/>
    <property type="match status" value="1"/>
</dbReference>
<dbReference type="InterPro" id="IPR009014">
    <property type="entry name" value="Transketo_C/PFOR_II"/>
</dbReference>
<evidence type="ECO:0000256" key="5">
    <source>
        <dbReference type="ARBA" id="ARBA00017710"/>
    </source>
</evidence>
<dbReference type="SUPFAM" id="SSF52518">
    <property type="entry name" value="Thiamin diphosphate-binding fold (THDP-binding)"/>
    <property type="match status" value="2"/>
</dbReference>
<dbReference type="CDD" id="cd07034">
    <property type="entry name" value="TPP_PYR_PFOR_IOR-alpha_like"/>
    <property type="match status" value="1"/>
</dbReference>
<dbReference type="CDD" id="cd02008">
    <property type="entry name" value="TPP_IOR_alpha"/>
    <property type="match status" value="1"/>
</dbReference>
<name>A0A031LM77_9CREN</name>
<feature type="binding site" evidence="17">
    <location>
        <position position="585"/>
    </location>
    <ligand>
        <name>[4Fe-4S] cluster</name>
        <dbReference type="ChEBI" id="CHEBI:49883"/>
        <label>1</label>
    </ligand>
</feature>
<dbReference type="Pfam" id="PF02775">
    <property type="entry name" value="TPP_enzyme_C"/>
    <property type="match status" value="1"/>
</dbReference>
<dbReference type="GO" id="GO:0019164">
    <property type="term" value="F:pyruvate synthase activity"/>
    <property type="evidence" value="ECO:0007669"/>
    <property type="project" value="UniProtKB-ARBA"/>
</dbReference>
<gene>
    <name evidence="19" type="ORF">CM19_11010</name>
</gene>
<evidence type="ECO:0000256" key="17">
    <source>
        <dbReference type="PIRSR" id="PIRSR006439-50"/>
    </source>
</evidence>
<keyword evidence="20" id="KW-1185">Reference proteome</keyword>
<comment type="caution">
    <text evidence="19">The sequence shown here is derived from an EMBL/GenBank/DDBJ whole genome shotgun (WGS) entry which is preliminary data.</text>
</comment>
<feature type="binding site" evidence="17">
    <location>
        <position position="548"/>
    </location>
    <ligand>
        <name>[4Fe-4S] cluster</name>
        <dbReference type="ChEBI" id="CHEBI:49883"/>
        <label>1</label>
    </ligand>
</feature>
<dbReference type="EMBL" id="JFZT01000057">
    <property type="protein sequence ID" value="EZQ01998.1"/>
    <property type="molecule type" value="Genomic_DNA"/>
</dbReference>
<keyword evidence="8 16" id="KW-0479">Metal-binding</keyword>
<evidence type="ECO:0000259" key="18">
    <source>
        <dbReference type="PROSITE" id="PS51379"/>
    </source>
</evidence>
<keyword evidence="11 16" id="KW-0408">Iron</keyword>
<dbReference type="GO" id="GO:0046872">
    <property type="term" value="F:metal ion binding"/>
    <property type="evidence" value="ECO:0007669"/>
    <property type="project" value="UniProtKB-UniRule"/>
</dbReference>
<evidence type="ECO:0000256" key="15">
    <source>
        <dbReference type="ARBA" id="ARBA00048893"/>
    </source>
</evidence>
<evidence type="ECO:0000256" key="4">
    <source>
        <dbReference type="ARBA" id="ARBA00011631"/>
    </source>
</evidence>
<dbReference type="PROSITE" id="PS00198">
    <property type="entry name" value="4FE4S_FER_1"/>
    <property type="match status" value="1"/>
</dbReference>
<feature type="binding site" evidence="17">
    <location>
        <position position="575"/>
    </location>
    <ligand>
        <name>[4Fe-4S] cluster</name>
        <dbReference type="ChEBI" id="CHEBI:49883"/>
        <label>2</label>
    </ligand>
</feature>
<dbReference type="InterPro" id="IPR045025">
    <property type="entry name" value="HACL1-like"/>
</dbReference>
<evidence type="ECO:0000313" key="20">
    <source>
        <dbReference type="Proteomes" id="UP000024332"/>
    </source>
</evidence>
<keyword evidence="9 16" id="KW-0249">Electron transport</keyword>
<comment type="subunit">
    <text evidence="3 16">Heterodimer of the IorA and IorB subunits.</text>
</comment>
<feature type="domain" description="4Fe-4S ferredoxin-type" evidence="18">
    <location>
        <begin position="566"/>
        <end position="595"/>
    </location>
</feature>
<dbReference type="EC" id="1.2.7.8" evidence="16"/>
<feature type="binding site" evidence="17">
    <location>
        <position position="581"/>
    </location>
    <ligand>
        <name>[4Fe-4S] cluster</name>
        <dbReference type="ChEBI" id="CHEBI:49883"/>
        <label>2</label>
    </ligand>
</feature>
<evidence type="ECO:0000256" key="7">
    <source>
        <dbReference type="ARBA" id="ARBA00022485"/>
    </source>
</evidence>
<dbReference type="Gene3D" id="3.40.50.970">
    <property type="match status" value="2"/>
</dbReference>
<evidence type="ECO:0000256" key="9">
    <source>
        <dbReference type="ARBA" id="ARBA00022982"/>
    </source>
</evidence>
<keyword evidence="10 16" id="KW-0560">Oxidoreductase</keyword>
<evidence type="ECO:0000256" key="2">
    <source>
        <dbReference type="ARBA" id="ARBA00003908"/>
    </source>
</evidence>
<dbReference type="InterPro" id="IPR017896">
    <property type="entry name" value="4Fe4S_Fe-S-bd"/>
</dbReference>
<evidence type="ECO:0000256" key="3">
    <source>
        <dbReference type="ARBA" id="ARBA00011238"/>
    </source>
</evidence>
<dbReference type="FunFam" id="3.40.50.970:FF:000039">
    <property type="entry name" value="Indolepyruvate oxidoreductase subunit IorA"/>
    <property type="match status" value="1"/>
</dbReference>
<dbReference type="AlphaFoldDB" id="A0A031LM77"/>
<dbReference type="GO" id="GO:0051539">
    <property type="term" value="F:4 iron, 4 sulfur cluster binding"/>
    <property type="evidence" value="ECO:0007669"/>
    <property type="project" value="UniProtKB-UniRule"/>
</dbReference>
<dbReference type="InterPro" id="IPR002880">
    <property type="entry name" value="Pyrv_Fd/Flavodoxin_OxRdtase_N"/>
</dbReference>
<comment type="cofactor">
    <cofactor evidence="16 17">
        <name>[4Fe-4S] cluster</name>
        <dbReference type="ChEBI" id="CHEBI:49883"/>
    </cofactor>
    <text evidence="16 17">Binds 2 [4Fe-4S] clusters. In this family the first cluster has a non-standard and varying [4Fe-4S] binding motif CX(2)CX(2)CX(4-5)CP.</text>
</comment>
<evidence type="ECO:0000313" key="19">
    <source>
        <dbReference type="EMBL" id="EZQ01998.1"/>
    </source>
</evidence>
<dbReference type="PANTHER" id="PTHR43710">
    <property type="entry name" value="2-HYDROXYACYL-COA LYASE"/>
    <property type="match status" value="1"/>
</dbReference>
<feature type="binding site" evidence="17">
    <location>
        <position position="551"/>
    </location>
    <ligand>
        <name>[4Fe-4S] cluster</name>
        <dbReference type="ChEBI" id="CHEBI:49883"/>
        <label>1</label>
    </ligand>
</feature>
<dbReference type="STRING" id="1160895.CM19_11010"/>
<dbReference type="Gene3D" id="3.30.70.20">
    <property type="match status" value="1"/>
</dbReference>
<dbReference type="PIRSF" id="PIRSF006439">
    <property type="entry name" value="Indolepyruvate_ferr_oxidored"/>
    <property type="match status" value="1"/>
</dbReference>
<dbReference type="InterPro" id="IPR017900">
    <property type="entry name" value="4Fe4S_Fe_S_CS"/>
</dbReference>
<evidence type="ECO:0000256" key="14">
    <source>
        <dbReference type="ARBA" id="ARBA00048332"/>
    </source>
</evidence>
<feature type="binding site" evidence="17">
    <location>
        <position position="557"/>
    </location>
    <ligand>
        <name>[4Fe-4S] cluster</name>
        <dbReference type="ChEBI" id="CHEBI:49883"/>
        <label>2</label>
    </ligand>
</feature>
<sequence>MMIVMRKRILLGNEAIAFGALASGVGIAAGYPGTPSSEIIETIMKYGDNVYAEWSTNEKVALETAYGAAIMGGKALATMKHVGMNVAADALMSSSYTGVDGSLVVVSADDPSMWSSQSEQDNRYYGLFALIPVIEPYDPQSAHELIVKAFDLSFSVKHPVIFRTTTRISHVRAPVELLDSSPPVKGKFHKDPGRFSLVPEVARKDRKLQLQRWEKIKMEVEKLNEIEGDGNKLIIASGIAYAFVKEAVENLGVRAKILKLSTPVPIPKEKTLKAMEDVEEILIVEELDPIVEMQVKELIVDNDVNLKVRGKSLIGREGELTLDRVTSAIGEFFNVKIEKLREVTVDVLPRPPALCPGCPHRSSFIDLKKALALAGVKDVYFSGDIGCYSIGVLPPFNEQDSLIEMGGSLGVANGVYRSTGVIPVAIIGDSTFFHAGLPGLANAVFNKTPMLILVLDNRVTAMTGQQRSPSKDISIAKVANGLGIEYVSEFDPFDYTSIKEIKNAMDWVRKNGKPAVVIAKRACALEVLDSVNGDLPIAEVDENKCTGCTICYDHFTCPAIVPLPNKKAKIDLDQCIGCGACVPICPFKAITIKGEQPKGWESWLS</sequence>
<dbReference type="InterPro" id="IPR017721">
    <property type="entry name" value="IorA"/>
</dbReference>
<evidence type="ECO:0000256" key="16">
    <source>
        <dbReference type="PIRNR" id="PIRNR006439"/>
    </source>
</evidence>
<evidence type="ECO:0000256" key="10">
    <source>
        <dbReference type="ARBA" id="ARBA00023002"/>
    </source>
</evidence>
<dbReference type="PROSITE" id="PS51379">
    <property type="entry name" value="4FE4S_FER_2"/>
    <property type="match status" value="2"/>
</dbReference>
<dbReference type="Gene3D" id="3.40.50.920">
    <property type="match status" value="1"/>
</dbReference>
<dbReference type="Proteomes" id="UP000024332">
    <property type="component" value="Unassembled WGS sequence"/>
</dbReference>
<protein>
    <recommendedName>
        <fullName evidence="5 16">Indolepyruvate oxidoreductase subunit IorA</fullName>
        <shortName evidence="16">IOR</shortName>
        <ecNumber evidence="16">1.2.7.8</ecNumber>
    </recommendedName>
    <alternativeName>
        <fullName evidence="13 16">Indolepyruvate ferredoxin oxidoreductase subunit alpha</fullName>
    </alternativeName>
</protein>
<dbReference type="GO" id="GO:0047553">
    <property type="term" value="F:2-oxoglutarate synthase activity"/>
    <property type="evidence" value="ECO:0007669"/>
    <property type="project" value="UniProtKB-ARBA"/>
</dbReference>
<keyword evidence="7 16" id="KW-0004">4Fe-4S</keyword>
<dbReference type="InterPro" id="IPR011766">
    <property type="entry name" value="TPP_enzyme_TPP-bd"/>
</dbReference>
<evidence type="ECO:0000256" key="1">
    <source>
        <dbReference type="ARBA" id="ARBA00002995"/>
    </source>
</evidence>
<accession>A0A031LM77</accession>
<evidence type="ECO:0000256" key="11">
    <source>
        <dbReference type="ARBA" id="ARBA00023004"/>
    </source>
</evidence>
<keyword evidence="19" id="KW-0670">Pyruvate</keyword>
<evidence type="ECO:0000256" key="6">
    <source>
        <dbReference type="ARBA" id="ARBA00022448"/>
    </source>
</evidence>